<evidence type="ECO:0000259" key="1">
    <source>
        <dbReference type="Pfam" id="PF18075"/>
    </source>
</evidence>
<organism evidence="2 3">
    <name type="scientific">Actinoplanes auranticolor</name>
    <dbReference type="NCBI Taxonomy" id="47988"/>
    <lineage>
        <taxon>Bacteria</taxon>
        <taxon>Bacillati</taxon>
        <taxon>Actinomycetota</taxon>
        <taxon>Actinomycetes</taxon>
        <taxon>Micromonosporales</taxon>
        <taxon>Micromonosporaceae</taxon>
        <taxon>Actinoplanes</taxon>
    </lineage>
</organism>
<keyword evidence="3" id="KW-1185">Reference proteome</keyword>
<proteinExistence type="predicted"/>
<dbReference type="InterPro" id="IPR040690">
    <property type="entry name" value="FtsX_ECD"/>
</dbReference>
<name>A0A919SK78_9ACTN</name>
<protein>
    <recommendedName>
        <fullName evidence="1">FtsX extracellular domain-containing protein</fullName>
    </recommendedName>
</protein>
<accession>A0A919SK78</accession>
<sequence length="161" mass="17420">MRALKIVVVLLLAVAGVTGCGLFGDDPGPSQDEQIQQILDENASFTVMLKHDATAAQRQSVETAVRGLPGFTGLTFTDKQEAYERTRQLFSANPAGVDEIGPEHFPESFEVRMTDITAVRKVRDAQAPVKNLPGVDQLVFACLTVAECKDRYSPKPTASPS</sequence>
<dbReference type="Gene3D" id="3.30.70.3040">
    <property type="match status" value="1"/>
</dbReference>
<evidence type="ECO:0000313" key="2">
    <source>
        <dbReference type="EMBL" id="GIM73942.1"/>
    </source>
</evidence>
<dbReference type="EMBL" id="BOQL01000048">
    <property type="protein sequence ID" value="GIM73942.1"/>
    <property type="molecule type" value="Genomic_DNA"/>
</dbReference>
<gene>
    <name evidence="2" type="ORF">Aau02nite_58390</name>
</gene>
<dbReference type="RefSeq" id="WP_212991758.1">
    <property type="nucleotide sequence ID" value="NZ_BAABEA010000006.1"/>
</dbReference>
<reference evidence="2" key="1">
    <citation type="submission" date="2021-03" db="EMBL/GenBank/DDBJ databases">
        <title>Whole genome shotgun sequence of Actinoplanes auranticolor NBRC 12245.</title>
        <authorList>
            <person name="Komaki H."/>
            <person name="Tamura T."/>
        </authorList>
    </citation>
    <scope>NUCLEOTIDE SEQUENCE</scope>
    <source>
        <strain evidence="2">NBRC 12245</strain>
    </source>
</reference>
<feature type="domain" description="FtsX extracellular" evidence="1">
    <location>
        <begin position="45"/>
        <end position="137"/>
    </location>
</feature>
<comment type="caution">
    <text evidence="2">The sequence shown here is derived from an EMBL/GenBank/DDBJ whole genome shotgun (WGS) entry which is preliminary data.</text>
</comment>
<dbReference type="Pfam" id="PF18075">
    <property type="entry name" value="FtsX_ECD"/>
    <property type="match status" value="1"/>
</dbReference>
<dbReference type="Proteomes" id="UP000681340">
    <property type="component" value="Unassembled WGS sequence"/>
</dbReference>
<dbReference type="PROSITE" id="PS51257">
    <property type="entry name" value="PROKAR_LIPOPROTEIN"/>
    <property type="match status" value="1"/>
</dbReference>
<dbReference type="AlphaFoldDB" id="A0A919SK78"/>
<evidence type="ECO:0000313" key="3">
    <source>
        <dbReference type="Proteomes" id="UP000681340"/>
    </source>
</evidence>